<dbReference type="EMBL" id="WBVO01000013">
    <property type="protein sequence ID" value="KAB2806812.1"/>
    <property type="molecule type" value="Genomic_DNA"/>
</dbReference>
<evidence type="ECO:0000313" key="3">
    <source>
        <dbReference type="EMBL" id="KAB2806812.1"/>
    </source>
</evidence>
<proteinExistence type="predicted"/>
<dbReference type="PROSITE" id="PS51178">
    <property type="entry name" value="PASTA"/>
    <property type="match status" value="1"/>
</dbReference>
<reference evidence="3 4" key="1">
    <citation type="submission" date="2019-09" db="EMBL/GenBank/DDBJ databases">
        <title>Genomes of family Cryomorphaceae.</title>
        <authorList>
            <person name="Bowman J.P."/>
        </authorList>
    </citation>
    <scope>NUCLEOTIDE SEQUENCE [LARGE SCALE GENOMIC DNA]</scope>
    <source>
        <strain evidence="3 4">LMG 25704</strain>
    </source>
</reference>
<dbReference type="SMART" id="SM00740">
    <property type="entry name" value="PASTA"/>
    <property type="match status" value="2"/>
</dbReference>
<keyword evidence="4" id="KW-1185">Reference proteome</keyword>
<organism evidence="3 4">
    <name type="scientific">Phaeocystidibacter luteus</name>
    <dbReference type="NCBI Taxonomy" id="911197"/>
    <lineage>
        <taxon>Bacteria</taxon>
        <taxon>Pseudomonadati</taxon>
        <taxon>Bacteroidota</taxon>
        <taxon>Flavobacteriia</taxon>
        <taxon>Flavobacteriales</taxon>
        <taxon>Phaeocystidibacteraceae</taxon>
        <taxon>Phaeocystidibacter</taxon>
    </lineage>
</organism>
<dbReference type="AlphaFoldDB" id="A0A6N6RKG5"/>
<protein>
    <submittedName>
        <fullName evidence="3">PASTA domain-containing protein</fullName>
    </submittedName>
</protein>
<dbReference type="InterPro" id="IPR005543">
    <property type="entry name" value="PASTA_dom"/>
</dbReference>
<accession>A0A6N6RKG5</accession>
<keyword evidence="1" id="KW-0472">Membrane</keyword>
<keyword evidence="1" id="KW-1133">Transmembrane helix</keyword>
<feature type="transmembrane region" description="Helical" evidence="1">
    <location>
        <begin position="12"/>
        <end position="30"/>
    </location>
</feature>
<sequence length="271" mass="30396">MKLIRFLKSRTLLFNLIVMLVVAIAGIWVLNSWLDSITDHGEVVIVPDLQGKTLSMVEEDLEDLNLSFEVLDSSEFSRRFEPGSVVDQYPVAGAEVKRNRTIKLTLNPMHERKLALPAIVDIPRVDAQFRLESRGFAVGEVRYVPDIAKDNVLWVELDGMKINDEEAVYSKGTAFDLVCGAGLSNERTFVPRLYNMSLDSAERKLNGVMLNIGSVLYDEDLTDTASARIYKQVPGPNPEFVIRMGDGVDLWLTNDSTKIPKMTFQPDTTVN</sequence>
<evidence type="ECO:0000313" key="4">
    <source>
        <dbReference type="Proteomes" id="UP000468650"/>
    </source>
</evidence>
<dbReference type="CDD" id="cd06577">
    <property type="entry name" value="PASTA_pknB"/>
    <property type="match status" value="1"/>
</dbReference>
<comment type="caution">
    <text evidence="3">The sequence shown here is derived from an EMBL/GenBank/DDBJ whole genome shotgun (WGS) entry which is preliminary data.</text>
</comment>
<keyword evidence="1" id="KW-0812">Transmembrane</keyword>
<dbReference type="Gene3D" id="3.30.10.20">
    <property type="match status" value="2"/>
</dbReference>
<dbReference type="RefSeq" id="WP_151668328.1">
    <property type="nucleotide sequence ID" value="NZ_WBVO01000013.1"/>
</dbReference>
<feature type="domain" description="PASTA" evidence="2">
    <location>
        <begin position="41"/>
        <end position="108"/>
    </location>
</feature>
<evidence type="ECO:0000259" key="2">
    <source>
        <dbReference type="PROSITE" id="PS51178"/>
    </source>
</evidence>
<dbReference type="OrthoDB" id="9803895at2"/>
<evidence type="ECO:0000256" key="1">
    <source>
        <dbReference type="SAM" id="Phobius"/>
    </source>
</evidence>
<name>A0A6N6RKG5_9FLAO</name>
<gene>
    <name evidence="3" type="ORF">F8C67_13165</name>
</gene>
<dbReference type="SUPFAM" id="SSF54184">
    <property type="entry name" value="Penicillin-binding protein 2x (pbp-2x), c-terminal domain"/>
    <property type="match status" value="1"/>
</dbReference>
<dbReference type="Proteomes" id="UP000468650">
    <property type="component" value="Unassembled WGS sequence"/>
</dbReference>
<dbReference type="Pfam" id="PF03793">
    <property type="entry name" value="PASTA"/>
    <property type="match status" value="1"/>
</dbReference>